<protein>
    <submittedName>
        <fullName evidence="1">Uncharacterized protein</fullName>
    </submittedName>
</protein>
<name>A0A8S5UJ61_9CAUD</name>
<evidence type="ECO:0000313" key="1">
    <source>
        <dbReference type="EMBL" id="DAF94511.1"/>
    </source>
</evidence>
<reference evidence="1" key="1">
    <citation type="journal article" date="2021" name="Proc. Natl. Acad. Sci. U.S.A.">
        <title>A Catalog of Tens of Thousands of Viruses from Human Metagenomes Reveals Hidden Associations with Chronic Diseases.</title>
        <authorList>
            <person name="Tisza M.J."/>
            <person name="Buck C.B."/>
        </authorList>
    </citation>
    <scope>NUCLEOTIDE SEQUENCE</scope>
    <source>
        <strain evidence="1">CtTDf8</strain>
    </source>
</reference>
<proteinExistence type="predicted"/>
<sequence>MNTVFVGHEVKVIGVRKFARLAMICLAHILQKQKEKIMHSKLMDYIIKILDYVAEHPDSWFELWNDGGDNSGDARYPRLKGDFAFYDEYGRTRRIARDEDNYWSMTFDITEDNLRYLVAKLKERDEAKT</sequence>
<accession>A0A8S5UJ61</accession>
<dbReference type="EMBL" id="BK016093">
    <property type="protein sequence ID" value="DAF94511.1"/>
    <property type="molecule type" value="Genomic_DNA"/>
</dbReference>
<organism evidence="1">
    <name type="scientific">Siphoviridae sp. ctTDf8</name>
    <dbReference type="NCBI Taxonomy" id="2825517"/>
    <lineage>
        <taxon>Viruses</taxon>
        <taxon>Duplodnaviria</taxon>
        <taxon>Heunggongvirae</taxon>
        <taxon>Uroviricota</taxon>
        <taxon>Caudoviricetes</taxon>
    </lineage>
</organism>